<dbReference type="OrthoDB" id="1905385at2759"/>
<evidence type="ECO:0000256" key="2">
    <source>
        <dbReference type="ARBA" id="ARBA00008684"/>
    </source>
</evidence>
<dbReference type="PROSITE" id="PS50011">
    <property type="entry name" value="PROTEIN_KINASE_DOM"/>
    <property type="match status" value="1"/>
</dbReference>
<evidence type="ECO:0000259" key="16">
    <source>
        <dbReference type="PROSITE" id="PS50011"/>
    </source>
</evidence>
<keyword evidence="12" id="KW-0449">Lipoprotein</keyword>
<dbReference type="PANTHER" id="PTHR45863">
    <property type="entry name" value="SERINE/THREONINE-PROTEIN KINASE BSK5"/>
    <property type="match status" value="1"/>
</dbReference>
<dbReference type="InterPro" id="IPR000719">
    <property type="entry name" value="Prot_kinase_dom"/>
</dbReference>
<keyword evidence="6" id="KW-0808">Transferase</keyword>
<evidence type="ECO:0000256" key="14">
    <source>
        <dbReference type="ARBA" id="ARBA00048679"/>
    </source>
</evidence>
<keyword evidence="7" id="KW-0519">Myristate</keyword>
<evidence type="ECO:0000256" key="6">
    <source>
        <dbReference type="ARBA" id="ARBA00022679"/>
    </source>
</evidence>
<keyword evidence="10" id="KW-0067">ATP-binding</keyword>
<protein>
    <recommendedName>
        <fullName evidence="3">non-specific serine/threonine protein kinase</fullName>
        <ecNumber evidence="3">2.7.11.1</ecNumber>
    </recommendedName>
</protein>
<evidence type="ECO:0000256" key="13">
    <source>
        <dbReference type="ARBA" id="ARBA00047899"/>
    </source>
</evidence>
<evidence type="ECO:0000256" key="10">
    <source>
        <dbReference type="ARBA" id="ARBA00022840"/>
    </source>
</evidence>
<comment type="catalytic activity">
    <reaction evidence="14">
        <text>L-seryl-[protein] + ATP = O-phospho-L-seryl-[protein] + ADP + H(+)</text>
        <dbReference type="Rhea" id="RHEA:17989"/>
        <dbReference type="Rhea" id="RHEA-COMP:9863"/>
        <dbReference type="Rhea" id="RHEA-COMP:11604"/>
        <dbReference type="ChEBI" id="CHEBI:15378"/>
        <dbReference type="ChEBI" id="CHEBI:29999"/>
        <dbReference type="ChEBI" id="CHEBI:30616"/>
        <dbReference type="ChEBI" id="CHEBI:83421"/>
        <dbReference type="ChEBI" id="CHEBI:456216"/>
        <dbReference type="EC" id="2.7.11.1"/>
    </reaction>
</comment>
<comment type="similarity">
    <text evidence="2">Belongs to the protein kinase superfamily. Ser/Thr protein kinase family.</text>
</comment>
<evidence type="ECO:0000256" key="9">
    <source>
        <dbReference type="ARBA" id="ARBA00022777"/>
    </source>
</evidence>
<dbReference type="FunFam" id="3.30.200.20:FF:000154">
    <property type="entry name" value="probable serine/threonine-protein kinase At4g35230"/>
    <property type="match status" value="1"/>
</dbReference>
<dbReference type="EMBL" id="CM017325">
    <property type="protein sequence ID" value="KAE8055572.1"/>
    <property type="molecule type" value="Genomic_DNA"/>
</dbReference>
<dbReference type="GO" id="GO:0009742">
    <property type="term" value="P:brassinosteroid mediated signaling pathway"/>
    <property type="evidence" value="ECO:0007669"/>
    <property type="project" value="InterPro"/>
</dbReference>
<name>A0A5N6R3Q7_9ROSI</name>
<dbReference type="SUPFAM" id="SSF56112">
    <property type="entry name" value="Protein kinase-like (PK-like)"/>
    <property type="match status" value="1"/>
</dbReference>
<keyword evidence="5" id="KW-0723">Serine/threonine-protein kinase</keyword>
<dbReference type="GO" id="GO:0005886">
    <property type="term" value="C:plasma membrane"/>
    <property type="evidence" value="ECO:0007669"/>
    <property type="project" value="UniProtKB-SubCell"/>
</dbReference>
<dbReference type="Gene3D" id="3.30.200.20">
    <property type="entry name" value="Phosphorylase Kinase, domain 1"/>
    <property type="match status" value="1"/>
</dbReference>
<keyword evidence="18" id="KW-1185">Reference proteome</keyword>
<feature type="region of interest" description="Disordered" evidence="15">
    <location>
        <begin position="1"/>
        <end position="30"/>
    </location>
</feature>
<evidence type="ECO:0000256" key="4">
    <source>
        <dbReference type="ARBA" id="ARBA00022475"/>
    </source>
</evidence>
<reference evidence="17 18" key="1">
    <citation type="submission" date="2019-06" db="EMBL/GenBank/DDBJ databases">
        <title>A chromosomal-level reference genome of Carpinus fangiana (Coryloideae, Betulaceae).</title>
        <authorList>
            <person name="Yang X."/>
            <person name="Wang Z."/>
            <person name="Zhang L."/>
            <person name="Hao G."/>
            <person name="Liu J."/>
            <person name="Yang Y."/>
        </authorList>
    </citation>
    <scope>NUCLEOTIDE SEQUENCE [LARGE SCALE GENOMIC DNA]</scope>
    <source>
        <strain evidence="17">Cfa_2016G</strain>
        <tissue evidence="17">Leaf</tissue>
    </source>
</reference>
<keyword evidence="4" id="KW-1003">Cell membrane</keyword>
<accession>A0A5N6R3Q7</accession>
<dbReference type="InterPro" id="IPR045845">
    <property type="entry name" value="BSK"/>
</dbReference>
<keyword evidence="8" id="KW-0547">Nucleotide-binding</keyword>
<keyword evidence="9" id="KW-0418">Kinase</keyword>
<evidence type="ECO:0000313" key="17">
    <source>
        <dbReference type="EMBL" id="KAE8055572.1"/>
    </source>
</evidence>
<evidence type="ECO:0000256" key="15">
    <source>
        <dbReference type="SAM" id="MobiDB-lite"/>
    </source>
</evidence>
<dbReference type="AlphaFoldDB" id="A0A5N6R3Q7"/>
<comment type="subcellular location">
    <subcellularLocation>
        <location evidence="1">Cell membrane</location>
        <topology evidence="1">Lipid-anchor</topology>
    </subcellularLocation>
</comment>
<evidence type="ECO:0000256" key="7">
    <source>
        <dbReference type="ARBA" id="ARBA00022707"/>
    </source>
</evidence>
<dbReference type="InterPro" id="IPR001245">
    <property type="entry name" value="Ser-Thr/Tyr_kinase_cat_dom"/>
</dbReference>
<evidence type="ECO:0000256" key="5">
    <source>
        <dbReference type="ARBA" id="ARBA00022527"/>
    </source>
</evidence>
<dbReference type="InterPro" id="IPR011009">
    <property type="entry name" value="Kinase-like_dom_sf"/>
</dbReference>
<evidence type="ECO:0000256" key="12">
    <source>
        <dbReference type="ARBA" id="ARBA00023288"/>
    </source>
</evidence>
<evidence type="ECO:0000256" key="3">
    <source>
        <dbReference type="ARBA" id="ARBA00012513"/>
    </source>
</evidence>
<dbReference type="PANTHER" id="PTHR45863:SF15">
    <property type="entry name" value="SERINE_THREONINE-PROTEIN KINASE BSK2"/>
    <property type="match status" value="1"/>
</dbReference>
<evidence type="ECO:0000256" key="8">
    <source>
        <dbReference type="ARBA" id="ARBA00022741"/>
    </source>
</evidence>
<evidence type="ECO:0000256" key="1">
    <source>
        <dbReference type="ARBA" id="ARBA00004193"/>
    </source>
</evidence>
<evidence type="ECO:0000313" key="18">
    <source>
        <dbReference type="Proteomes" id="UP000327013"/>
    </source>
</evidence>
<dbReference type="GO" id="GO:0004674">
    <property type="term" value="F:protein serine/threonine kinase activity"/>
    <property type="evidence" value="ECO:0007669"/>
    <property type="project" value="UniProtKB-KW"/>
</dbReference>
<evidence type="ECO:0000256" key="11">
    <source>
        <dbReference type="ARBA" id="ARBA00023136"/>
    </source>
</evidence>
<keyword evidence="11" id="KW-0472">Membrane</keyword>
<comment type="catalytic activity">
    <reaction evidence="13">
        <text>L-threonyl-[protein] + ATP = O-phospho-L-threonyl-[protein] + ADP + H(+)</text>
        <dbReference type="Rhea" id="RHEA:46608"/>
        <dbReference type="Rhea" id="RHEA-COMP:11060"/>
        <dbReference type="Rhea" id="RHEA-COMP:11605"/>
        <dbReference type="ChEBI" id="CHEBI:15378"/>
        <dbReference type="ChEBI" id="CHEBI:30013"/>
        <dbReference type="ChEBI" id="CHEBI:30616"/>
        <dbReference type="ChEBI" id="CHEBI:61977"/>
        <dbReference type="ChEBI" id="CHEBI:456216"/>
        <dbReference type="EC" id="2.7.11.1"/>
    </reaction>
</comment>
<organism evidence="17 18">
    <name type="scientific">Carpinus fangiana</name>
    <dbReference type="NCBI Taxonomy" id="176857"/>
    <lineage>
        <taxon>Eukaryota</taxon>
        <taxon>Viridiplantae</taxon>
        <taxon>Streptophyta</taxon>
        <taxon>Embryophyta</taxon>
        <taxon>Tracheophyta</taxon>
        <taxon>Spermatophyta</taxon>
        <taxon>Magnoliopsida</taxon>
        <taxon>eudicotyledons</taxon>
        <taxon>Gunneridae</taxon>
        <taxon>Pentapetalae</taxon>
        <taxon>rosids</taxon>
        <taxon>fabids</taxon>
        <taxon>Fagales</taxon>
        <taxon>Betulaceae</taxon>
        <taxon>Carpinus</taxon>
    </lineage>
</organism>
<proteinExistence type="inferred from homology"/>
<dbReference type="Pfam" id="PF07714">
    <property type="entry name" value="PK_Tyr_Ser-Thr"/>
    <property type="match status" value="1"/>
</dbReference>
<dbReference type="Proteomes" id="UP000327013">
    <property type="component" value="Chromosome 5"/>
</dbReference>
<gene>
    <name evidence="17" type="ORF">FH972_012402</name>
</gene>
<dbReference type="GO" id="GO:0005524">
    <property type="term" value="F:ATP binding"/>
    <property type="evidence" value="ECO:0007669"/>
    <property type="project" value="UniProtKB-KW"/>
</dbReference>
<feature type="domain" description="Protein kinase" evidence="16">
    <location>
        <begin position="56"/>
        <end position="164"/>
    </location>
</feature>
<sequence>MGCLHSKTTHLPSPDDPSSQLDPANGDQADEELQVPAFKEYGLSELRKATNGFNTQYIVSESGEKAPNVVFRGKLENNRLVAVKRLSKQSWPDAQQFVEEAAGVGKVRHKRLVNLIGCCAEGDERLLVAEYMPNDTLSKHLFHCITQSPPFQFLLSSQNELKDR</sequence>
<dbReference type="EC" id="2.7.11.1" evidence="3"/>